<protein>
    <submittedName>
        <fullName evidence="1">Hypothetical UPF0262 family protein</fullName>
    </submittedName>
</protein>
<name>F4QRZ3_9CAUL</name>
<organism evidence="1 2">
    <name type="scientific">Asticcacaulis biprosthecium C19</name>
    <dbReference type="NCBI Taxonomy" id="715226"/>
    <lineage>
        <taxon>Bacteria</taxon>
        <taxon>Pseudomonadati</taxon>
        <taxon>Pseudomonadota</taxon>
        <taxon>Alphaproteobacteria</taxon>
        <taxon>Caulobacterales</taxon>
        <taxon>Caulobacteraceae</taxon>
        <taxon>Asticcacaulis</taxon>
    </lineage>
</organism>
<dbReference type="HOGENOM" id="CLU_112904_0_0_5"/>
<dbReference type="STRING" id="715226.ABI_39280"/>
<keyword evidence="2" id="KW-1185">Reference proteome</keyword>
<evidence type="ECO:0000313" key="1">
    <source>
        <dbReference type="EMBL" id="EGF89513.1"/>
    </source>
</evidence>
<proteinExistence type="predicted"/>
<evidence type="ECO:0000313" key="2">
    <source>
        <dbReference type="Proteomes" id="UP000006512"/>
    </source>
</evidence>
<accession>F4QRZ3</accession>
<dbReference type="PIRSF" id="PIRSF032146">
    <property type="entry name" value="UCP032146"/>
    <property type="match status" value="1"/>
</dbReference>
<dbReference type="OrthoDB" id="9798434at2"/>
<dbReference type="Proteomes" id="UP000006512">
    <property type="component" value="Unassembled WGS sequence"/>
</dbReference>
<dbReference type="AlphaFoldDB" id="F4QRZ3"/>
<dbReference type="eggNOG" id="COG5328">
    <property type="taxonomic scope" value="Bacteria"/>
</dbReference>
<dbReference type="EMBL" id="GL883080">
    <property type="protein sequence ID" value="EGF89513.1"/>
    <property type="molecule type" value="Genomic_DNA"/>
</dbReference>
<dbReference type="InterPro" id="IPR008321">
    <property type="entry name" value="UCP032146"/>
</dbReference>
<dbReference type="RefSeq" id="WP_006274708.1">
    <property type="nucleotide sequence ID" value="NZ_GL883080.1"/>
</dbReference>
<gene>
    <name evidence="1" type="ORF">ABI_39280</name>
</gene>
<dbReference type="NCBIfam" id="NF002769">
    <property type="entry name" value="PRK02853.1"/>
    <property type="match status" value="1"/>
</dbReference>
<sequence>MKLARIDIDEASLSAPTDQIEHERKVAMFDLVERNTFTPEGAAEAGSEGPFDLRLAFEDNRLVFDITGPNFARKIMLSMSPFKTMMRDYQMICESYYEALKNATPSQIESIDMGRRGVHNEGAELLTERLKGKIEIDHETSRRLFTLINALHLRL</sequence>
<dbReference type="Pfam" id="PF06793">
    <property type="entry name" value="UPF0262"/>
    <property type="match status" value="1"/>
</dbReference>
<reference evidence="2" key="1">
    <citation type="submission" date="2011-03" db="EMBL/GenBank/DDBJ databases">
        <title>Draft genome sequence of Brevundimonas diminuta.</title>
        <authorList>
            <person name="Brown P.J.B."/>
            <person name="Buechlein A."/>
            <person name="Hemmerich C."/>
            <person name="Brun Y.V."/>
        </authorList>
    </citation>
    <scope>NUCLEOTIDE SEQUENCE [LARGE SCALE GENOMIC DNA]</scope>
    <source>
        <strain evidence="2">C19</strain>
    </source>
</reference>